<sequence>MILRLCFRLNGLNFFYIELYASLKTQKASIEAIATPDTQGVNARGADSPGRPLECLLKRVMVVSQSRLSAIIAGRRVVGIAPSDPQTRQFVTSKRGTAHTLPEELLPDAEAVIEDSAATFAVTNDRFQGRLRPSRETCLARTYFEGRPAERVSSVSPQCSDSDYLA</sequence>
<proteinExistence type="predicted"/>
<dbReference type="AlphaFoldDB" id="A0A8X6P5G6"/>
<protein>
    <submittedName>
        <fullName evidence="1">Uncharacterized protein</fullName>
    </submittedName>
</protein>
<name>A0A8X6P5G6_NEPPI</name>
<keyword evidence="2" id="KW-1185">Reference proteome</keyword>
<accession>A0A8X6P5G6</accession>
<reference evidence="1" key="1">
    <citation type="submission" date="2020-08" db="EMBL/GenBank/DDBJ databases">
        <title>Multicomponent nature underlies the extraordinary mechanical properties of spider dragline silk.</title>
        <authorList>
            <person name="Kono N."/>
            <person name="Nakamura H."/>
            <person name="Mori M."/>
            <person name="Yoshida Y."/>
            <person name="Ohtoshi R."/>
            <person name="Malay A.D."/>
            <person name="Moran D.A.P."/>
            <person name="Tomita M."/>
            <person name="Numata K."/>
            <person name="Arakawa K."/>
        </authorList>
    </citation>
    <scope>NUCLEOTIDE SEQUENCE</scope>
</reference>
<dbReference type="EMBL" id="BMAW01017181">
    <property type="protein sequence ID" value="GFT52475.1"/>
    <property type="molecule type" value="Genomic_DNA"/>
</dbReference>
<gene>
    <name evidence="1" type="ORF">NPIL_144331</name>
</gene>
<evidence type="ECO:0000313" key="1">
    <source>
        <dbReference type="EMBL" id="GFT52475.1"/>
    </source>
</evidence>
<dbReference type="Proteomes" id="UP000887013">
    <property type="component" value="Unassembled WGS sequence"/>
</dbReference>
<dbReference type="OrthoDB" id="10576211at2759"/>
<comment type="caution">
    <text evidence="1">The sequence shown here is derived from an EMBL/GenBank/DDBJ whole genome shotgun (WGS) entry which is preliminary data.</text>
</comment>
<evidence type="ECO:0000313" key="2">
    <source>
        <dbReference type="Proteomes" id="UP000887013"/>
    </source>
</evidence>
<organism evidence="1 2">
    <name type="scientific">Nephila pilipes</name>
    <name type="common">Giant wood spider</name>
    <name type="synonym">Nephila maculata</name>
    <dbReference type="NCBI Taxonomy" id="299642"/>
    <lineage>
        <taxon>Eukaryota</taxon>
        <taxon>Metazoa</taxon>
        <taxon>Ecdysozoa</taxon>
        <taxon>Arthropoda</taxon>
        <taxon>Chelicerata</taxon>
        <taxon>Arachnida</taxon>
        <taxon>Araneae</taxon>
        <taxon>Araneomorphae</taxon>
        <taxon>Entelegynae</taxon>
        <taxon>Araneoidea</taxon>
        <taxon>Nephilidae</taxon>
        <taxon>Nephila</taxon>
    </lineage>
</organism>